<sequence>MSLDFQKPSCLRQRLIEDTNERCNLSCAFGLSEYKNGSLRTGKYLYDCEGKCKYFVVAIEEYLLLYNSDAVYGEPRKRVEYSFGKGAIIHDCALMCLEDNFEGLVVGATTVNETGTKCYGLYLLSAGREAIILDALAFAGDCKKIFVIYDELHQNELKEIHSAFHKIPHLIMVGGEGAAGYLTHFNNTSKENALRDQPPTRPPFALNILRGFRDKTDRYFCFDAYKENIQVKLNEAEVTSIAYVHSCRCLLIGFNFGGILSINLLTQRKNKIIMSRGEIKAMQIQEPDDDPRPASYVWVASLVGRSLSFSLLSLRFYSDPSDPSIVDRNNMELRKGLGFEAGEFCHFLALKAVTRNRLLKADNTARMEDIHKKDTTLMLFSWINFSSSGVSLEGALFDLNMYYYKRMCDQIRDDGTYARQCPMISRFSIDSPSDINFASLLDIHLDPESLYRGKSDLIENVDQFFYPSTYGFELHAFTKNTSIFLSCKPIQFQFFEHLSPLKEHLNDPEMAVRCLTALGFMSVKDYSKLSGRNLIIQLIKDETVAEKHLLPLIDWLYTEIQKCVDHFQKIASKLFEENSEDLYSAQITKVNHYIGVFEMIKEIIIAMKDKDLSDEVNGQLYVKGVVVDTFLFYSRLMNVFVEVGLFPITQEVIELHKKLENVYKERLALSRKKFYKLEIVKLLDLFSQTELNCIEELYPPKNPAVLIDLIVAPEIKILCKTKLISYYALDIGLLRENDSFIDKVQYNVAFFCTEKNPIDFFEIKKLWRQDAIELKDYNANLYTLRQQNFEFDYKNNLTPRIVEMICQRVYISDSEMKDLHTYFLKQPHGLFIWNYIAIKREEFSMIEPLNINILSNVPDEWRVFCEKSKKLYEEAKGCSILWRYKMPSLYCKKEVLKKDGTSSSLIYTSSLDTSQNDNEVIGTNEETKDIDTVVDKDYMDHQFVAQRYENLLKTPSSASRWTRVSRIANVVESPQPEESKQIQPTSIMKSRERVSRLRPGMKIGSRIRFNLPEISSFVETTNGESACSLENDDSMNVSFNGVFQIEKSDEKTELDDVKCVYKTIIQEKIEEQMSKTVRYEDGKVTVMEAQTDEEMLMSDLENSPAQTGIDLINHMEEKSKSYNIELPSVVLVESSKEDEINVVVNTDSTPVVRRRNSCIVKKTLSFIDKEDVPQIDNEDKTNKLKRASPCVDTDDEDTLDIKKTKINENVDETLSENVDSNSFLRRSARIRKQSVEPEIPPVTTTKSKTKRGTASRENSTEPDNTLSSKTRNKRVRTSCEPNDDSDEIVTSKPRNRRGKTSREPSVEVDDIVSSKSRSKRGKTSREPSVEKDSSVPRKTRTKRGKTNSETSVESDAPMTPKSRTRRGSSCEQEGDLRRSTRLRRTPSKEIENSSKKGSKSPSRLPTILESNAPHSEN</sequence>
<organism evidence="3">
    <name type="scientific">Strongyloides ratti</name>
    <name type="common">Parasitic roundworm</name>
    <dbReference type="NCBI Taxonomy" id="34506"/>
    <lineage>
        <taxon>Eukaryota</taxon>
        <taxon>Metazoa</taxon>
        <taxon>Ecdysozoa</taxon>
        <taxon>Nematoda</taxon>
        <taxon>Chromadorea</taxon>
        <taxon>Rhabditida</taxon>
        <taxon>Tylenchina</taxon>
        <taxon>Panagrolaimomorpha</taxon>
        <taxon>Strongyloidoidea</taxon>
        <taxon>Strongyloididae</taxon>
        <taxon>Strongyloides</taxon>
    </lineage>
</organism>
<dbReference type="STRING" id="34506.A0A090L914"/>
<evidence type="ECO:0000313" key="6">
    <source>
        <dbReference type="WormBase" id="SRAE_2000092600"/>
    </source>
</evidence>
<accession>A0A090L914</accession>
<dbReference type="WormBase" id="SRAE_2000092600">
    <property type="protein sequence ID" value="SRP11589"/>
    <property type="gene ID" value="WBGene00261126"/>
</dbReference>
<dbReference type="WBParaSite" id="SRAE_2000092600.1">
    <property type="protein sequence ID" value="SRAE_2000092600.1"/>
    <property type="gene ID" value="WBGene00261126"/>
</dbReference>
<keyword evidence="4" id="KW-1185">Reference proteome</keyword>
<dbReference type="OMA" id="FRVVYEY"/>
<feature type="compositionally biased region" description="Basic and acidic residues" evidence="1">
    <location>
        <begin position="1323"/>
        <end position="1335"/>
    </location>
</feature>
<dbReference type="EMBL" id="LN609529">
    <property type="protein sequence ID" value="CEF66256.1"/>
    <property type="molecule type" value="Genomic_DNA"/>
</dbReference>
<evidence type="ECO:0000313" key="4">
    <source>
        <dbReference type="Proteomes" id="UP000035682"/>
    </source>
</evidence>
<feature type="compositionally biased region" description="Polar residues" evidence="1">
    <location>
        <begin position="1399"/>
        <end position="1417"/>
    </location>
</feature>
<gene>
    <name evidence="3 5 6" type="ORF">SRAE_2000092600</name>
</gene>
<reference evidence="5" key="2">
    <citation type="submission" date="2020-12" db="UniProtKB">
        <authorList>
            <consortium name="WormBaseParasite"/>
        </authorList>
    </citation>
    <scope>IDENTIFICATION</scope>
</reference>
<evidence type="ECO:0000259" key="2">
    <source>
        <dbReference type="Pfam" id="PF16687"/>
    </source>
</evidence>
<dbReference type="InterPro" id="IPR032040">
    <property type="entry name" value="ELYS-bb"/>
</dbReference>
<evidence type="ECO:0000256" key="1">
    <source>
        <dbReference type="SAM" id="MobiDB-lite"/>
    </source>
</evidence>
<dbReference type="Pfam" id="PF16687">
    <property type="entry name" value="ELYS-bb"/>
    <property type="match status" value="1"/>
</dbReference>
<evidence type="ECO:0000313" key="3">
    <source>
        <dbReference type="EMBL" id="CEF66256.1"/>
    </source>
</evidence>
<dbReference type="Proteomes" id="UP000035682">
    <property type="component" value="Unplaced"/>
</dbReference>
<proteinExistence type="predicted"/>
<protein>
    <submittedName>
        <fullName evidence="5">ELYS-bb domain-containing protein</fullName>
    </submittedName>
</protein>
<feature type="compositionally biased region" description="Polar residues" evidence="1">
    <location>
        <begin position="1255"/>
        <end position="1269"/>
    </location>
</feature>
<dbReference type="CTD" id="36378620"/>
<dbReference type="GeneID" id="36378620"/>
<evidence type="ECO:0000313" key="5">
    <source>
        <dbReference type="WBParaSite" id="SRAE_2000092600.1"/>
    </source>
</evidence>
<name>A0A090L914_STRRB</name>
<feature type="domain" description="ELYS beta-propeller" evidence="2">
    <location>
        <begin position="235"/>
        <end position="480"/>
    </location>
</feature>
<reference evidence="3 4" key="1">
    <citation type="submission" date="2014-09" db="EMBL/GenBank/DDBJ databases">
        <authorList>
            <person name="Martin A.A."/>
        </authorList>
    </citation>
    <scope>NUCLEOTIDE SEQUENCE</scope>
    <source>
        <strain evidence="4">ED321</strain>
        <strain evidence="3">ED321 Heterogonic</strain>
    </source>
</reference>
<dbReference type="OrthoDB" id="20729at2759"/>
<dbReference type="RefSeq" id="XP_024505456.1">
    <property type="nucleotide sequence ID" value="XM_024651817.1"/>
</dbReference>
<feature type="region of interest" description="Disordered" evidence="1">
    <location>
        <begin position="1228"/>
        <end position="1417"/>
    </location>
</feature>